<keyword evidence="1" id="KW-0175">Coiled coil</keyword>
<proteinExistence type="predicted"/>
<evidence type="ECO:0000259" key="2">
    <source>
        <dbReference type="Pfam" id="PF01548"/>
    </source>
</evidence>
<dbReference type="NCBIfam" id="NF033542">
    <property type="entry name" value="transpos_IS110"/>
    <property type="match status" value="1"/>
</dbReference>
<accession>A0ABV3YHP2</accession>
<dbReference type="InterPro" id="IPR047650">
    <property type="entry name" value="Transpos_IS110"/>
</dbReference>
<feature type="coiled-coil region" evidence="1">
    <location>
        <begin position="197"/>
        <end position="224"/>
    </location>
</feature>
<dbReference type="Pfam" id="PF02371">
    <property type="entry name" value="Transposase_20"/>
    <property type="match status" value="1"/>
</dbReference>
<evidence type="ECO:0000256" key="1">
    <source>
        <dbReference type="SAM" id="Coils"/>
    </source>
</evidence>
<protein>
    <submittedName>
        <fullName evidence="4">IS110 family transposase</fullName>
    </submittedName>
</protein>
<name>A0ABV3YHP2_9ACTN</name>
<evidence type="ECO:0000313" key="4">
    <source>
        <dbReference type="EMBL" id="MEX6464017.1"/>
    </source>
</evidence>
<feature type="domain" description="Transposase IS116/IS110/IS902 C-terminal" evidence="3">
    <location>
        <begin position="228"/>
        <end position="311"/>
    </location>
</feature>
<dbReference type="PANTHER" id="PTHR33055:SF16">
    <property type="entry name" value="TRANSPOSASE FOR INSERTION SEQUENCE ELEMENT IS1547"/>
    <property type="match status" value="1"/>
</dbReference>
<feature type="domain" description="Transposase IS110-like N-terminal" evidence="2">
    <location>
        <begin position="10"/>
        <end position="154"/>
    </location>
</feature>
<comment type="caution">
    <text evidence="4">The sequence shown here is derived from an EMBL/GenBank/DDBJ whole genome shotgun (WGS) entry which is preliminary data.</text>
</comment>
<dbReference type="InterPro" id="IPR002525">
    <property type="entry name" value="Transp_IS110-like_N"/>
</dbReference>
<dbReference type="PANTHER" id="PTHR33055">
    <property type="entry name" value="TRANSPOSASE FOR INSERTION SEQUENCE ELEMENT IS1111A"/>
    <property type="match status" value="1"/>
</dbReference>
<dbReference type="Proteomes" id="UP001560293">
    <property type="component" value="Unassembled WGS sequence"/>
</dbReference>
<dbReference type="EMBL" id="JBFTEZ010000002">
    <property type="protein sequence ID" value="MEX6464017.1"/>
    <property type="molecule type" value="Genomic_DNA"/>
</dbReference>
<evidence type="ECO:0000259" key="3">
    <source>
        <dbReference type="Pfam" id="PF02371"/>
    </source>
</evidence>
<dbReference type="InterPro" id="IPR003346">
    <property type="entry name" value="Transposase_20"/>
</dbReference>
<reference evidence="5" key="1">
    <citation type="submission" date="2024-07" db="EMBL/GenBank/DDBJ databases">
        <title>Pseudomonas strain that inhibits Aeromonas fish pathogens.</title>
        <authorList>
            <person name="Wildschutte H."/>
        </authorList>
    </citation>
    <scope>NUCLEOTIDE SEQUENCE [LARGE SCALE GENOMIC DNA]</scope>
    <source>
        <strain evidence="5">n60</strain>
    </source>
</reference>
<keyword evidence="5" id="KW-1185">Reference proteome</keyword>
<gene>
    <name evidence="4" type="ORF">AB6N35_06550</name>
</gene>
<dbReference type="Pfam" id="PF01548">
    <property type="entry name" value="DEDD_Tnp_IS110"/>
    <property type="match status" value="1"/>
</dbReference>
<organism evidence="4 5">
    <name type="scientific">Dietzia cinnamea</name>
    <dbReference type="NCBI Taxonomy" id="321318"/>
    <lineage>
        <taxon>Bacteria</taxon>
        <taxon>Bacillati</taxon>
        <taxon>Actinomycetota</taxon>
        <taxon>Actinomycetes</taxon>
        <taxon>Mycobacteriales</taxon>
        <taxon>Dietziaceae</taxon>
        <taxon>Dietzia</taxon>
    </lineage>
</organism>
<sequence>MSDQHVHVIAGVDTHGQTHHAAVIDSLGRHLADREFPATGSGYRQLLSWLGGHGTVQAVGVEGTGAYGAELSRVLARAGLPVVEVDRPDRKTRRMKGKSDPIDAYAAATAVASGRATGVPKTRDGIVEAVRALRVPRRSAVKARTQAINQARQLVITAPEELRAQLRGLPARELAAVCARFRPGDLASPLGATKAALRILSRRILALSEEIADLDVELKALTAQTAPTLMNRMGVGPDVAGQLLATAGDNPDRLRSEAAFAHLCGVAPIPASSGRRDRHRLNRGGDRAANHALHTIALSRMRWDERTRSYVDRRTAQGLSKKDIMRCLKRHIAREIYHALINDLQARDPATQAPTTADLAKAA</sequence>
<evidence type="ECO:0000313" key="5">
    <source>
        <dbReference type="Proteomes" id="UP001560293"/>
    </source>
</evidence>
<dbReference type="RefSeq" id="WP_202959131.1">
    <property type="nucleotide sequence ID" value="NZ_JALXLT010000006.1"/>
</dbReference>